<dbReference type="PRINTS" id="PR00775">
    <property type="entry name" value="HEATSHOCK90"/>
</dbReference>
<dbReference type="Pfam" id="PF13589">
    <property type="entry name" value="HATPase_c_3"/>
    <property type="match status" value="1"/>
</dbReference>
<keyword evidence="4" id="KW-0143">Chaperone</keyword>
<feature type="binding site" evidence="5">
    <location>
        <position position="116"/>
    </location>
    <ligand>
        <name>ATP</name>
        <dbReference type="ChEBI" id="CHEBI:30616"/>
    </ligand>
</feature>
<sequence length="646" mass="72183">MSRPTVGARTSRRKPKAQRETSLRTVIVRSSLYERTTPQRLERADRDRTRVPSRPAGVVDLLSRHLYSSPRVYLRELLQNGVDAVTARRAEEPDAPARIHIETPEHTGEGSLRVHDTGVGLTEPQIHELLATIGRSSKRDELGYARHEFLGQFGIGLLSGFLVADEIEVLTRSMHGGPTIRWVGYSDGRYLVEEAEEERNEVGTTVILRPRRDAEEWFAASTVANLARHYGAFLPVELRVGDTLVTEGEPPWRRTYPTPVRRRAALADYCQAVFGFAPLDVIDLEAAAAGLRGVAFVLPHAANPTVRAAHRVYLKRMLLADNVTDLLPEWAFFVRCVVDAEELRPTANREALYDDDLLGQVCDTLGEQIRDWLLTLAHSRPEELRRFLQLHHVGVKALAAHDDTMLDLVYRWLDFETSSGTMPLAEFTRRHSEVRYTSDIDEFRSLSAVAAAQGVGLVNAGYVYDTEIISRLSDRQGAALLRPLDPGELTTRFGRLPSETELRLRDFLHVAERALDSLGCTVLLRSYAPASLPALYLTSRAAEHRRELAESRAEADPLWADVLGALEPALAADQNRLVLNHANPLTRRITTLTDPDLITVAVQALYGQALLQGRHPLRPADSAVLNRSFLGLLDWAAPQNPRSREQ</sequence>
<dbReference type="SUPFAM" id="SSF55874">
    <property type="entry name" value="ATPase domain of HSP90 chaperone/DNA topoisomerase II/histidine kinase"/>
    <property type="match status" value="1"/>
</dbReference>
<gene>
    <name evidence="7" type="ordered locus">Tfu_1831</name>
</gene>
<evidence type="ECO:0000256" key="2">
    <source>
        <dbReference type="ARBA" id="ARBA00022741"/>
    </source>
</evidence>
<dbReference type="InterPro" id="IPR020568">
    <property type="entry name" value="Ribosomal_Su5_D2-typ_SF"/>
</dbReference>
<dbReference type="GO" id="GO:0005524">
    <property type="term" value="F:ATP binding"/>
    <property type="evidence" value="ECO:0007669"/>
    <property type="project" value="UniProtKB-KW"/>
</dbReference>
<dbReference type="eggNOG" id="COG0326">
    <property type="taxonomic scope" value="Bacteria"/>
</dbReference>
<keyword evidence="2 5" id="KW-0547">Nucleotide-binding</keyword>
<evidence type="ECO:0000256" key="3">
    <source>
        <dbReference type="ARBA" id="ARBA00022840"/>
    </source>
</evidence>
<dbReference type="Pfam" id="PF00183">
    <property type="entry name" value="HSP90"/>
    <property type="match status" value="1"/>
</dbReference>
<dbReference type="GO" id="GO:0140662">
    <property type="term" value="F:ATP-dependent protein folding chaperone"/>
    <property type="evidence" value="ECO:0007669"/>
    <property type="project" value="InterPro"/>
</dbReference>
<dbReference type="Gene3D" id="3.30.230.80">
    <property type="match status" value="1"/>
</dbReference>
<dbReference type="NCBIfam" id="NF010683">
    <property type="entry name" value="PRK14083.1"/>
    <property type="match status" value="1"/>
</dbReference>
<feature type="region of interest" description="Disordered" evidence="6">
    <location>
        <begin position="1"/>
        <end position="23"/>
    </location>
</feature>
<evidence type="ECO:0000313" key="7">
    <source>
        <dbReference type="EMBL" id="AAZ55864.1"/>
    </source>
</evidence>
<dbReference type="InterPro" id="IPR001404">
    <property type="entry name" value="Hsp90_fam"/>
</dbReference>
<comment type="similarity">
    <text evidence="1">Belongs to the heat shock protein 90 family.</text>
</comment>
<reference evidence="7" key="1">
    <citation type="submission" date="2005-07" db="EMBL/GenBank/DDBJ databases">
        <title>Complete sequence of Thermobifida fusca YX.</title>
        <authorList>
            <consortium name="US DOE Joint Genome Institute"/>
            <person name="Copeland A."/>
            <person name="Lucas S."/>
            <person name="Lapidus A."/>
            <person name="Barry K."/>
            <person name="Detter J.C."/>
            <person name="Glavina T."/>
            <person name="Hammon N."/>
            <person name="Israni S."/>
            <person name="Pitluck S."/>
            <person name="Di Bartolo G."/>
            <person name="Chain P."/>
            <person name="Schmutz J."/>
            <person name="Larimer F."/>
            <person name="Land M."/>
            <person name="Lykidis A."/>
            <person name="Richardson P."/>
        </authorList>
    </citation>
    <scope>NUCLEOTIDE SEQUENCE</scope>
    <source>
        <strain evidence="7">YX</strain>
    </source>
</reference>
<dbReference type="AlphaFoldDB" id="Q47NV5"/>
<evidence type="ECO:0000256" key="4">
    <source>
        <dbReference type="ARBA" id="ARBA00023186"/>
    </source>
</evidence>
<feature type="binding site" evidence="5">
    <location>
        <position position="80"/>
    </location>
    <ligand>
        <name>ATP</name>
        <dbReference type="ChEBI" id="CHEBI:30616"/>
    </ligand>
</feature>
<evidence type="ECO:0000256" key="1">
    <source>
        <dbReference type="ARBA" id="ARBA00008239"/>
    </source>
</evidence>
<dbReference type="Gene3D" id="3.30.565.10">
    <property type="entry name" value="Histidine kinase-like ATPase, C-terminal domain"/>
    <property type="match status" value="1"/>
</dbReference>
<dbReference type="PIRSF" id="PIRSF002583">
    <property type="entry name" value="Hsp90"/>
    <property type="match status" value="1"/>
</dbReference>
<dbReference type="PANTHER" id="PTHR11528">
    <property type="entry name" value="HEAT SHOCK PROTEIN 90 FAMILY MEMBER"/>
    <property type="match status" value="1"/>
</dbReference>
<dbReference type="SUPFAM" id="SSF54211">
    <property type="entry name" value="Ribosomal protein S5 domain 2-like"/>
    <property type="match status" value="1"/>
</dbReference>
<keyword evidence="7" id="KW-0346">Stress response</keyword>
<feature type="binding site" evidence="5">
    <location>
        <position position="76"/>
    </location>
    <ligand>
        <name>ATP</name>
        <dbReference type="ChEBI" id="CHEBI:30616"/>
    </ligand>
</feature>
<dbReference type="EMBL" id="CP000088">
    <property type="protein sequence ID" value="AAZ55864.1"/>
    <property type="molecule type" value="Genomic_DNA"/>
</dbReference>
<evidence type="ECO:0000256" key="5">
    <source>
        <dbReference type="PIRSR" id="PIRSR002583-1"/>
    </source>
</evidence>
<proteinExistence type="inferred from homology"/>
<feature type="binding site" evidence="5">
    <location>
        <position position="204"/>
    </location>
    <ligand>
        <name>ATP</name>
        <dbReference type="ChEBI" id="CHEBI:30616"/>
    </ligand>
</feature>
<dbReference type="HOGENOM" id="CLU_028672_0_0_11"/>
<dbReference type="InterPro" id="IPR020575">
    <property type="entry name" value="Hsp90_N"/>
</dbReference>
<name>Q47NV5_THEFY</name>
<dbReference type="InterPro" id="IPR036890">
    <property type="entry name" value="HATPase_C_sf"/>
</dbReference>
<dbReference type="GO" id="GO:0051082">
    <property type="term" value="F:unfolded protein binding"/>
    <property type="evidence" value="ECO:0007669"/>
    <property type="project" value="InterPro"/>
</dbReference>
<dbReference type="KEGG" id="tfu:Tfu_1831"/>
<organism evidence="7">
    <name type="scientific">Thermobifida fusca (strain YX)</name>
    <dbReference type="NCBI Taxonomy" id="269800"/>
    <lineage>
        <taxon>Bacteria</taxon>
        <taxon>Bacillati</taxon>
        <taxon>Actinomycetota</taxon>
        <taxon>Actinomycetes</taxon>
        <taxon>Streptosporangiales</taxon>
        <taxon>Nocardiopsidaceae</taxon>
        <taxon>Thermobifida</taxon>
    </lineage>
</organism>
<keyword evidence="3 5" id="KW-0067">ATP-binding</keyword>
<dbReference type="GO" id="GO:0016887">
    <property type="term" value="F:ATP hydrolysis activity"/>
    <property type="evidence" value="ECO:0007669"/>
    <property type="project" value="InterPro"/>
</dbReference>
<accession>Q47NV5</accession>
<dbReference type="STRING" id="269800.Tfu_1831"/>
<protein>
    <submittedName>
        <fullName evidence="7">Putative heat shock protein, hsp90-family</fullName>
    </submittedName>
</protein>
<evidence type="ECO:0000256" key="6">
    <source>
        <dbReference type="SAM" id="MobiDB-lite"/>
    </source>
</evidence>